<dbReference type="GeneTree" id="ENSGT01120000272759"/>
<keyword evidence="7 9" id="KW-0460">Magnesium</keyword>
<organism evidence="11">
    <name type="scientific">Xenopus tropicalis</name>
    <name type="common">Western clawed frog</name>
    <name type="synonym">Silurana tropicalis</name>
    <dbReference type="NCBI Taxonomy" id="8364"/>
    <lineage>
        <taxon>Eukaryota</taxon>
        <taxon>Metazoa</taxon>
        <taxon>Chordata</taxon>
        <taxon>Craniata</taxon>
        <taxon>Vertebrata</taxon>
        <taxon>Euteleostomi</taxon>
        <taxon>Amphibia</taxon>
        <taxon>Batrachia</taxon>
        <taxon>Anura</taxon>
        <taxon>Pipoidea</taxon>
        <taxon>Pipidae</taxon>
        <taxon>Xenopodinae</taxon>
        <taxon>Xenopus</taxon>
        <taxon>Silurana</taxon>
    </lineage>
</organism>
<dbReference type="PANTHER" id="PTHR22748:SF26">
    <property type="entry name" value="ENDONUCLEASE_EXONUCLEASE_PHOSPHATASE DOMAIN-CONTAINING PROTEIN"/>
    <property type="match status" value="1"/>
</dbReference>
<evidence type="ECO:0000256" key="2">
    <source>
        <dbReference type="ARBA" id="ARBA00007092"/>
    </source>
</evidence>
<evidence type="ECO:0000256" key="7">
    <source>
        <dbReference type="ARBA" id="ARBA00022842"/>
    </source>
</evidence>
<dbReference type="AlphaFoldDB" id="A0A803K6F4"/>
<accession>A0A803K6F4</accession>
<dbReference type="InParanoid" id="A0A803K6F4"/>
<comment type="cofactor">
    <cofactor evidence="9">
        <name>Mg(2+)</name>
        <dbReference type="ChEBI" id="CHEBI:18420"/>
    </cofactor>
    <cofactor evidence="9">
        <name>Mn(2+)</name>
        <dbReference type="ChEBI" id="CHEBI:29035"/>
    </cofactor>
    <text evidence="9">Probably binds two magnesium or manganese ions per subunit.</text>
</comment>
<proteinExistence type="inferred from homology"/>
<evidence type="ECO:0000256" key="8">
    <source>
        <dbReference type="ARBA" id="ARBA00023204"/>
    </source>
</evidence>
<dbReference type="SUPFAM" id="SSF56219">
    <property type="entry name" value="DNase I-like"/>
    <property type="match status" value="1"/>
</dbReference>
<keyword evidence="9" id="KW-0464">Manganese</keyword>
<keyword evidence="8" id="KW-0234">DNA repair</keyword>
<evidence type="ECO:0000256" key="4">
    <source>
        <dbReference type="ARBA" id="ARBA00022723"/>
    </source>
</evidence>
<sequence length="121" mass="13875">MATCNIISWNIRGLNSKFKRSLLFSYLKKYTPSMVLLQETHLVGQKVLSLKKPWVGWAYHATFTSHSRGVTILIRKNTPFELINLITDHYGRFIILACLIANRPTTIVNLYAPPPTYHLST</sequence>
<feature type="domain" description="Endonuclease/exonuclease/phosphatase" evidence="10">
    <location>
        <begin position="7"/>
        <end position="108"/>
    </location>
</feature>
<dbReference type="PANTHER" id="PTHR22748">
    <property type="entry name" value="AP ENDONUCLEASE"/>
    <property type="match status" value="1"/>
</dbReference>
<evidence type="ECO:0000256" key="5">
    <source>
        <dbReference type="ARBA" id="ARBA00022763"/>
    </source>
</evidence>
<evidence type="ECO:0000256" key="1">
    <source>
        <dbReference type="ARBA" id="ARBA00000493"/>
    </source>
</evidence>
<keyword evidence="4 9" id="KW-0479">Metal-binding</keyword>
<reference evidence="11" key="1">
    <citation type="journal article" date="2010" name="Science">
        <title>The genome of the Western clawed frog Xenopus tropicalis.</title>
        <authorList>
            <person name="Hellsten U."/>
            <person name="Harland R.M."/>
            <person name="Gilchrist M.J."/>
            <person name="Hendrix D."/>
            <person name="Jurka J."/>
            <person name="Kapitonov V."/>
            <person name="Ovcharenko I."/>
            <person name="Putnam N.H."/>
            <person name="Shu S."/>
            <person name="Taher L."/>
            <person name="Blitz I.L."/>
            <person name="Blumberg B."/>
            <person name="Dichmann D.S."/>
            <person name="Dubchak I."/>
            <person name="Amaya E."/>
            <person name="Detter J.C."/>
            <person name="Fletcher R."/>
            <person name="Gerhard D.S."/>
            <person name="Goodstein D."/>
            <person name="Graves T."/>
            <person name="Grigoriev I.V."/>
            <person name="Grimwood J."/>
            <person name="Kawashima T."/>
            <person name="Lindquist E."/>
            <person name="Lucas S.M."/>
            <person name="Mead P.E."/>
            <person name="Mitros T."/>
            <person name="Ogino H."/>
            <person name="Ohta Y."/>
            <person name="Poliakov A.V."/>
            <person name="Pollet N."/>
            <person name="Robert J."/>
            <person name="Salamov A."/>
            <person name="Sater A.K."/>
            <person name="Schmutz J."/>
            <person name="Terry A."/>
            <person name="Vize P.D."/>
            <person name="Warren W.C."/>
            <person name="Wells D."/>
            <person name="Wills A."/>
            <person name="Wilson R.K."/>
            <person name="Zimmerman L.B."/>
            <person name="Zorn A.M."/>
            <person name="Grainger R."/>
            <person name="Grammer T."/>
            <person name="Khokha M.K."/>
            <person name="Richardson P.M."/>
            <person name="Rokhsar D.S."/>
        </authorList>
    </citation>
    <scope>NUCLEOTIDE SEQUENCE [LARGE SCALE GENOMIC DNA]</scope>
    <source>
        <strain evidence="11">Nigerian</strain>
    </source>
</reference>
<feature type="binding site" evidence="9">
    <location>
        <position position="39"/>
    </location>
    <ligand>
        <name>Mg(2+)</name>
        <dbReference type="ChEBI" id="CHEBI:18420"/>
        <label>1</label>
    </ligand>
</feature>
<dbReference type="Ensembl" id="ENSXETT00000111287">
    <property type="protein sequence ID" value="ENSXETP00000115900"/>
    <property type="gene ID" value="ENSXETG00000043602"/>
</dbReference>
<protein>
    <recommendedName>
        <fullName evidence="3">exodeoxyribonuclease III</fullName>
        <ecNumber evidence="3">3.1.11.2</ecNumber>
    </recommendedName>
</protein>
<evidence type="ECO:0000256" key="3">
    <source>
        <dbReference type="ARBA" id="ARBA00012115"/>
    </source>
</evidence>
<keyword evidence="5" id="KW-0227">DNA damage</keyword>
<dbReference type="InterPro" id="IPR036691">
    <property type="entry name" value="Endo/exonu/phosph_ase_sf"/>
</dbReference>
<name>A0A803K6F4_XENTR</name>
<dbReference type="InterPro" id="IPR005135">
    <property type="entry name" value="Endo/exonuclease/phosphatase"/>
</dbReference>
<evidence type="ECO:0000259" key="10">
    <source>
        <dbReference type="Pfam" id="PF03372"/>
    </source>
</evidence>
<evidence type="ECO:0000256" key="9">
    <source>
        <dbReference type="PIRSR" id="PIRSR604808-2"/>
    </source>
</evidence>
<comment type="catalytic activity">
    <reaction evidence="1">
        <text>Exonucleolytic cleavage in the 3'- to 5'-direction to yield nucleoside 5'-phosphates.</text>
        <dbReference type="EC" id="3.1.11.2"/>
    </reaction>
</comment>
<reference evidence="11" key="2">
    <citation type="submission" date="2021-03" db="UniProtKB">
        <authorList>
            <consortium name="Ensembl"/>
        </authorList>
    </citation>
    <scope>IDENTIFICATION</scope>
</reference>
<dbReference type="GO" id="GO:0008311">
    <property type="term" value="F:double-stranded DNA 3'-5' DNA exonuclease activity"/>
    <property type="evidence" value="ECO:0007669"/>
    <property type="project" value="UniProtKB-EC"/>
</dbReference>
<comment type="similarity">
    <text evidence="2">Belongs to the DNA repair enzymes AP/ExoA family.</text>
</comment>
<dbReference type="Gene3D" id="3.60.10.10">
    <property type="entry name" value="Endonuclease/exonuclease/phosphatase"/>
    <property type="match status" value="1"/>
</dbReference>
<dbReference type="Pfam" id="PF03372">
    <property type="entry name" value="Exo_endo_phos"/>
    <property type="match status" value="1"/>
</dbReference>
<evidence type="ECO:0000256" key="6">
    <source>
        <dbReference type="ARBA" id="ARBA00022801"/>
    </source>
</evidence>
<dbReference type="InterPro" id="IPR004808">
    <property type="entry name" value="AP_endonuc_1"/>
</dbReference>
<feature type="binding site" evidence="9">
    <location>
        <position position="10"/>
    </location>
    <ligand>
        <name>Mg(2+)</name>
        <dbReference type="ChEBI" id="CHEBI:18420"/>
        <label>1</label>
    </ligand>
</feature>
<evidence type="ECO:0000313" key="11">
    <source>
        <dbReference type="Ensembl" id="ENSXETP00000115900"/>
    </source>
</evidence>
<keyword evidence="6" id="KW-0378">Hydrolase</keyword>
<dbReference type="GO" id="GO:0046872">
    <property type="term" value="F:metal ion binding"/>
    <property type="evidence" value="ECO:0007669"/>
    <property type="project" value="UniProtKB-KW"/>
</dbReference>
<dbReference type="GO" id="GO:0006281">
    <property type="term" value="P:DNA repair"/>
    <property type="evidence" value="ECO:0007669"/>
    <property type="project" value="UniProtKB-KW"/>
</dbReference>
<dbReference type="EC" id="3.1.11.2" evidence="3"/>